<evidence type="ECO:0008006" key="4">
    <source>
        <dbReference type="Google" id="ProtNLM"/>
    </source>
</evidence>
<name>A0A165CXR5_9APHY</name>
<feature type="region of interest" description="Disordered" evidence="1">
    <location>
        <begin position="506"/>
        <end position="532"/>
    </location>
</feature>
<evidence type="ECO:0000313" key="3">
    <source>
        <dbReference type="Proteomes" id="UP000076871"/>
    </source>
</evidence>
<dbReference type="GeneID" id="63830932"/>
<accession>A0A165CXR5</accession>
<evidence type="ECO:0000256" key="1">
    <source>
        <dbReference type="SAM" id="MobiDB-lite"/>
    </source>
</evidence>
<dbReference type="RefSeq" id="XP_040761430.1">
    <property type="nucleotide sequence ID" value="XM_040913904.1"/>
</dbReference>
<reference evidence="2 3" key="1">
    <citation type="journal article" date="2016" name="Mol. Biol. Evol.">
        <title>Comparative Genomics of Early-Diverging Mushroom-Forming Fungi Provides Insights into the Origins of Lignocellulose Decay Capabilities.</title>
        <authorList>
            <person name="Nagy L.G."/>
            <person name="Riley R."/>
            <person name="Tritt A."/>
            <person name="Adam C."/>
            <person name="Daum C."/>
            <person name="Floudas D."/>
            <person name="Sun H."/>
            <person name="Yadav J.S."/>
            <person name="Pangilinan J."/>
            <person name="Larsson K.H."/>
            <person name="Matsuura K."/>
            <person name="Barry K."/>
            <person name="Labutti K."/>
            <person name="Kuo R."/>
            <person name="Ohm R.A."/>
            <person name="Bhattacharya S.S."/>
            <person name="Shirouzu T."/>
            <person name="Yoshinaga Y."/>
            <person name="Martin F.M."/>
            <person name="Grigoriev I.V."/>
            <person name="Hibbett D.S."/>
        </authorList>
    </citation>
    <scope>NUCLEOTIDE SEQUENCE [LARGE SCALE GENOMIC DNA]</scope>
    <source>
        <strain evidence="2 3">93-53</strain>
    </source>
</reference>
<dbReference type="InParanoid" id="A0A165CXR5"/>
<proteinExistence type="predicted"/>
<dbReference type="STRING" id="1314785.A0A165CXR5"/>
<feature type="compositionally biased region" description="Acidic residues" evidence="1">
    <location>
        <begin position="506"/>
        <end position="526"/>
    </location>
</feature>
<dbReference type="InterPro" id="IPR041078">
    <property type="entry name" value="Plavaka"/>
</dbReference>
<dbReference type="Pfam" id="PF18759">
    <property type="entry name" value="Plavaka"/>
    <property type="match status" value="1"/>
</dbReference>
<evidence type="ECO:0000313" key="2">
    <source>
        <dbReference type="EMBL" id="KZT03690.1"/>
    </source>
</evidence>
<keyword evidence="3" id="KW-1185">Reference proteome</keyword>
<dbReference type="Proteomes" id="UP000076871">
    <property type="component" value="Unassembled WGS sequence"/>
</dbReference>
<dbReference type="EMBL" id="KV427642">
    <property type="protein sequence ID" value="KZT03690.1"/>
    <property type="molecule type" value="Genomic_DNA"/>
</dbReference>
<gene>
    <name evidence="2" type="ORF">LAESUDRAFT_787275</name>
</gene>
<sequence length="782" mass="89211">MKRTTQTGVDEFLKLNITRARMKPSFLNRKALIRKVDALPVEVQGDCLGAGKHSTMTEEVEVWAQDPVDCIKELIGNTTFQEHMSYAPVHLTRNGVRKYSEMCSEEWWWDMQKRLPAGAVVAPVILASDKMQLSVFGGDKTAWPPSAHATTLLGYIPVAKLECFEEKTRSAAQYHLFHHCMSILLKGMEKAGREGVQTLCADGHICTIFPVLAAYVTDYPEQCLIACCKENRCPRCVVDPKAHANVLCSMGQNDEDDPRVESEGLRPVYSPFWADLPHTDIFACFSPDILHQLHKGVFKDHFLAWCTALLGKKELDRRFQVMSGHAHLRHFKDGISGVSQWTGKEQKEMEKIFVGLMAGAIGKRAVRAARAFIDFVYYAQYQSHTEHSLARMKRAFKDMHENKDVFVEANVRKHFNIPKFHALVHYVDAIRSLGSLDGFNTEASERLHIDYAKKAYRATNRRDYVVQMTTWLQRQEVIVRQNAYLHWVEEMKNGRQSHMQITEIDDIEDWDKNGDEEDDDNEDNENGDAQSGAEEEYCALRQLVNSNVTCAYQLTKQPTFLRVSMEDISSHFGARDFARALELYLIKSYPGGTSIRVNQHDRFDIYGSICLLLPASAHVSNEKHIDKVRATPAMPHQGHRKHVPAHFDTALIIRDCEAYSKHGGLSGLQAAQVRVIFRMPQHLARTNDVLAYVQWFRPFRAKHAESGYYVTEHSTRNNRRHSAIVNVDSILRSCHLIPEFGGDPVNPTWTPSDVLDKPITYHLNSHIDFFMFEFCEGTEGLR</sequence>
<protein>
    <recommendedName>
        <fullName evidence="4">CxC2-like cysteine cluster KDZ transposase-associated domain-containing protein</fullName>
    </recommendedName>
</protein>
<dbReference type="OrthoDB" id="2418900at2759"/>
<dbReference type="AlphaFoldDB" id="A0A165CXR5"/>
<organism evidence="2 3">
    <name type="scientific">Laetiporus sulphureus 93-53</name>
    <dbReference type="NCBI Taxonomy" id="1314785"/>
    <lineage>
        <taxon>Eukaryota</taxon>
        <taxon>Fungi</taxon>
        <taxon>Dikarya</taxon>
        <taxon>Basidiomycota</taxon>
        <taxon>Agaricomycotina</taxon>
        <taxon>Agaricomycetes</taxon>
        <taxon>Polyporales</taxon>
        <taxon>Laetiporus</taxon>
    </lineage>
</organism>